<evidence type="ECO:0000313" key="2">
    <source>
        <dbReference type="EMBL" id="RMI38618.1"/>
    </source>
</evidence>
<name>A0A3M2LUL6_9ACTN</name>
<sequence length="72" mass="7639">MSENLPPVRWRTSSYSGENGGTCVQLGSLDTAKGVVGVRDSKNPDQGHLILSPENFSGLILGIRSGSLDLPR</sequence>
<dbReference type="OrthoDB" id="3431580at2"/>
<organism evidence="2 3">
    <name type="scientific">Actinomadura harenae</name>
    <dbReference type="NCBI Taxonomy" id="2483351"/>
    <lineage>
        <taxon>Bacteria</taxon>
        <taxon>Bacillati</taxon>
        <taxon>Actinomycetota</taxon>
        <taxon>Actinomycetes</taxon>
        <taxon>Streptosporangiales</taxon>
        <taxon>Thermomonosporaceae</taxon>
        <taxon>Actinomadura</taxon>
    </lineage>
</organism>
<protein>
    <submittedName>
        <fullName evidence="2">DUF397 domain-containing protein</fullName>
    </submittedName>
</protein>
<dbReference type="Proteomes" id="UP000282674">
    <property type="component" value="Unassembled WGS sequence"/>
</dbReference>
<dbReference type="InterPro" id="IPR007278">
    <property type="entry name" value="DUF397"/>
</dbReference>
<dbReference type="RefSeq" id="WP_122198259.1">
    <property type="nucleotide sequence ID" value="NZ_JBHSKC010000031.1"/>
</dbReference>
<feature type="domain" description="DUF397" evidence="1">
    <location>
        <begin position="9"/>
        <end position="64"/>
    </location>
</feature>
<proteinExistence type="predicted"/>
<keyword evidence="3" id="KW-1185">Reference proteome</keyword>
<dbReference type="Pfam" id="PF04149">
    <property type="entry name" value="DUF397"/>
    <property type="match status" value="1"/>
</dbReference>
<evidence type="ECO:0000259" key="1">
    <source>
        <dbReference type="Pfam" id="PF04149"/>
    </source>
</evidence>
<comment type="caution">
    <text evidence="2">The sequence shown here is derived from an EMBL/GenBank/DDBJ whole genome shotgun (WGS) entry which is preliminary data.</text>
</comment>
<reference evidence="2 3" key="1">
    <citation type="submission" date="2018-10" db="EMBL/GenBank/DDBJ databases">
        <title>Isolation from soil.</title>
        <authorList>
            <person name="Hu J."/>
        </authorList>
    </citation>
    <scope>NUCLEOTIDE SEQUENCE [LARGE SCALE GENOMIC DNA]</scope>
    <source>
        <strain evidence="2 3">NEAU-Ht49</strain>
    </source>
</reference>
<accession>A0A3M2LUL6</accession>
<evidence type="ECO:0000313" key="3">
    <source>
        <dbReference type="Proteomes" id="UP000282674"/>
    </source>
</evidence>
<gene>
    <name evidence="2" type="ORF">EBO15_32310</name>
</gene>
<dbReference type="EMBL" id="RFFG01000082">
    <property type="protein sequence ID" value="RMI38618.1"/>
    <property type="molecule type" value="Genomic_DNA"/>
</dbReference>
<dbReference type="AlphaFoldDB" id="A0A3M2LUL6"/>